<dbReference type="Proteomes" id="UP001318300">
    <property type="component" value="Unassembled WGS sequence"/>
</dbReference>
<organism evidence="1 2">
    <name type="scientific">Curtobacterium salicis</name>
    <dbReference type="NCBI Taxonomy" id="1779862"/>
    <lineage>
        <taxon>Bacteria</taxon>
        <taxon>Bacillati</taxon>
        <taxon>Actinomycetota</taxon>
        <taxon>Actinomycetes</taxon>
        <taxon>Micrococcales</taxon>
        <taxon>Microbacteriaceae</taxon>
        <taxon>Curtobacterium</taxon>
    </lineage>
</organism>
<evidence type="ECO:0000313" key="2">
    <source>
        <dbReference type="Proteomes" id="UP001318300"/>
    </source>
</evidence>
<name>A0ABX0TAJ7_9MICO</name>
<dbReference type="InterPro" id="IPR009057">
    <property type="entry name" value="Homeodomain-like_sf"/>
</dbReference>
<gene>
    <name evidence="1" type="ORF">E9228_001831</name>
</gene>
<proteinExistence type="predicted"/>
<dbReference type="SUPFAM" id="SSF48498">
    <property type="entry name" value="Tetracyclin repressor-like, C-terminal domain"/>
    <property type="match status" value="1"/>
</dbReference>
<dbReference type="Gene3D" id="1.10.357.10">
    <property type="entry name" value="Tetracycline Repressor, domain 2"/>
    <property type="match status" value="1"/>
</dbReference>
<protein>
    <submittedName>
        <fullName evidence="1">AcrR family transcriptional regulator</fullName>
    </submittedName>
</protein>
<accession>A0ABX0TAJ7</accession>
<reference evidence="1 2" key="1">
    <citation type="submission" date="2020-03" db="EMBL/GenBank/DDBJ databases">
        <title>Above-ground endophytic microbial communities from plants in different locations in the United States.</title>
        <authorList>
            <person name="Frank C."/>
        </authorList>
    </citation>
    <scope>NUCLEOTIDE SEQUENCE [LARGE SCALE GENOMIC DNA]</scope>
    <source>
        <strain evidence="1 2">WW7</strain>
    </source>
</reference>
<dbReference type="SUPFAM" id="SSF46689">
    <property type="entry name" value="Homeodomain-like"/>
    <property type="match status" value="1"/>
</dbReference>
<sequence>MPSPDMDSAPHDDVFTRTQIVDAMIRVLHELPLHEVTPARVADEANATTATLDASFPSWDGLLLATIDRWNDRRTTPLTPLAAELGTIRFLRAIVTANIEDPSLMRFLTSTLNIAAAPRHPLAPMLHARWRRFHGFVQQSLMQDIAAGREPHTMEPSRGAEQLLATYEGLQLQSMVRPEMDLLESFDRAVTRLREGWSREYVPPVWDLSRAS</sequence>
<comment type="caution">
    <text evidence="1">The sequence shown here is derived from an EMBL/GenBank/DDBJ whole genome shotgun (WGS) entry which is preliminary data.</text>
</comment>
<evidence type="ECO:0000313" key="1">
    <source>
        <dbReference type="EMBL" id="NII41184.1"/>
    </source>
</evidence>
<keyword evidence="2" id="KW-1185">Reference proteome</keyword>
<dbReference type="InterPro" id="IPR036271">
    <property type="entry name" value="Tet_transcr_reg_TetR-rel_C_sf"/>
</dbReference>
<dbReference type="EMBL" id="JAAOYO010000003">
    <property type="protein sequence ID" value="NII41184.1"/>
    <property type="molecule type" value="Genomic_DNA"/>
</dbReference>
<dbReference type="RefSeq" id="WP_166780281.1">
    <property type="nucleotide sequence ID" value="NZ_JAAOYO010000003.1"/>
</dbReference>